<keyword evidence="7" id="KW-0472">Membrane</keyword>
<comment type="catalytic activity">
    <reaction evidence="1">
        <text>Hydrolysis of (1-&gt;3)-beta-D-glucosidic linkages in (1-&gt;3)-beta-D-glucans.</text>
        <dbReference type="EC" id="3.2.1.39"/>
    </reaction>
</comment>
<evidence type="ECO:0000256" key="7">
    <source>
        <dbReference type="ARBA" id="ARBA00023136"/>
    </source>
</evidence>
<evidence type="ECO:0000256" key="1">
    <source>
        <dbReference type="ARBA" id="ARBA00000382"/>
    </source>
</evidence>
<evidence type="ECO:0000256" key="8">
    <source>
        <dbReference type="ARBA" id="ARBA00023180"/>
    </source>
</evidence>
<evidence type="ECO:0000256" key="2">
    <source>
        <dbReference type="ARBA" id="ARBA00004401"/>
    </source>
</evidence>
<evidence type="ECO:0000256" key="4">
    <source>
        <dbReference type="ARBA" id="ARBA00012780"/>
    </source>
</evidence>
<comment type="similarity">
    <text evidence="3">Belongs to the glycosyl hydrolase 17 family.</text>
</comment>
<dbReference type="SUPFAM" id="SSF51445">
    <property type="entry name" value="(Trans)glycosidases"/>
    <property type="match status" value="1"/>
</dbReference>
<evidence type="ECO:0000313" key="17">
    <source>
        <dbReference type="Proteomes" id="UP001447188"/>
    </source>
</evidence>
<keyword evidence="6" id="KW-0378">Hydrolase</keyword>
<gene>
    <name evidence="16" type="ORF">Q9L58_007452</name>
</gene>
<keyword evidence="5" id="KW-1003">Cell membrane</keyword>
<dbReference type="Proteomes" id="UP001447188">
    <property type="component" value="Unassembled WGS sequence"/>
</dbReference>
<evidence type="ECO:0000256" key="13">
    <source>
        <dbReference type="ARBA" id="ARBA00042373"/>
    </source>
</evidence>
<evidence type="ECO:0000256" key="3">
    <source>
        <dbReference type="ARBA" id="ARBA00008773"/>
    </source>
</evidence>
<evidence type="ECO:0000256" key="15">
    <source>
        <dbReference type="SAM" id="SignalP"/>
    </source>
</evidence>
<keyword evidence="8" id="KW-0325">Glycoprotein</keyword>
<name>A0ABR3GCD7_9PEZI</name>
<evidence type="ECO:0000256" key="12">
    <source>
        <dbReference type="ARBA" id="ARBA00037649"/>
    </source>
</evidence>
<dbReference type="InterPro" id="IPR050732">
    <property type="entry name" value="Beta-glucan_modifiers"/>
</dbReference>
<evidence type="ECO:0000256" key="9">
    <source>
        <dbReference type="ARBA" id="ARBA00023277"/>
    </source>
</evidence>
<sequence length="349" mass="39188">MKISLLGLAATCLAVVSAQSNCFPYGTSFQQVNGVVQTPTVTREQWWCGWDRYYGWLGYVRDLKGSTCSDPVYSLARLREDFSIMARDGAVMVRIYGPICEQTSVWNNIIQAAAENNLGVLGIVWHGYNPQEESMWGARKDNLLKVLRENPLAKYVIHSVSFGSEPLFSWNISDTYVKEFIALKAALKALGYPITVSEMKYGYDQAPKATRDAVIAGIDFNSAHIMPYYGNCLNPADEWNSITSDIAAFKGLIPGKPMMITQNPWGAGQDGRDRGSNCNGDIWKGVSTTGANQYWNLWNTHCNYFKDQQIGWFAHTFSSDSEGNFGIYGYRSDAEHYPKRITFERLRCA</sequence>
<comment type="function">
    <text evidence="12">Glucanases play a role in cell expansion during growth, in cell-cell fusion during mating, and in spore release during sporulation. This enzyme may be involved in beta-glucan degradation. Active on laminarin and lichenan.</text>
</comment>
<keyword evidence="10" id="KW-0961">Cell wall biogenesis/degradation</keyword>
<evidence type="ECO:0000256" key="11">
    <source>
        <dbReference type="ARBA" id="ARBA00023326"/>
    </source>
</evidence>
<comment type="caution">
    <text evidence="16">The sequence shown here is derived from an EMBL/GenBank/DDBJ whole genome shotgun (WGS) entry which is preliminary data.</text>
</comment>
<dbReference type="InterPro" id="IPR017853">
    <property type="entry name" value="GH"/>
</dbReference>
<dbReference type="PANTHER" id="PTHR16631:SF17">
    <property type="entry name" value="GLUCAN ENDO-1,3-BETA-GLUCOSIDASE BTGC"/>
    <property type="match status" value="1"/>
</dbReference>
<organism evidence="16 17">
    <name type="scientific">Discina gigas</name>
    <dbReference type="NCBI Taxonomy" id="1032678"/>
    <lineage>
        <taxon>Eukaryota</taxon>
        <taxon>Fungi</taxon>
        <taxon>Dikarya</taxon>
        <taxon>Ascomycota</taxon>
        <taxon>Pezizomycotina</taxon>
        <taxon>Pezizomycetes</taxon>
        <taxon>Pezizales</taxon>
        <taxon>Discinaceae</taxon>
        <taxon>Discina</taxon>
    </lineage>
</organism>
<dbReference type="EC" id="3.2.1.39" evidence="4"/>
<evidence type="ECO:0000313" key="16">
    <source>
        <dbReference type="EMBL" id="KAL0633628.1"/>
    </source>
</evidence>
<evidence type="ECO:0000256" key="14">
    <source>
        <dbReference type="ARBA" id="ARBA00043078"/>
    </source>
</evidence>
<evidence type="ECO:0000256" key="6">
    <source>
        <dbReference type="ARBA" id="ARBA00022801"/>
    </source>
</evidence>
<reference evidence="16 17" key="1">
    <citation type="submission" date="2024-02" db="EMBL/GenBank/DDBJ databases">
        <title>Discinaceae phylogenomics.</title>
        <authorList>
            <person name="Dirks A.C."/>
            <person name="James T.Y."/>
        </authorList>
    </citation>
    <scope>NUCLEOTIDE SEQUENCE [LARGE SCALE GENOMIC DNA]</scope>
    <source>
        <strain evidence="16 17">ACD0624</strain>
    </source>
</reference>
<keyword evidence="17" id="KW-1185">Reference proteome</keyword>
<dbReference type="PANTHER" id="PTHR16631">
    <property type="entry name" value="GLUCAN 1,3-BETA-GLUCOSIDASE"/>
    <property type="match status" value="1"/>
</dbReference>
<dbReference type="EMBL" id="JBBBZM010000119">
    <property type="protein sequence ID" value="KAL0633628.1"/>
    <property type="molecule type" value="Genomic_DNA"/>
</dbReference>
<protein>
    <recommendedName>
        <fullName evidence="4">glucan endo-1,3-beta-D-glucosidase</fullName>
        <ecNumber evidence="4">3.2.1.39</ecNumber>
    </recommendedName>
    <alternativeName>
        <fullName evidence="14">Endo-1,3-beta-glucanase btgC</fullName>
    </alternativeName>
    <alternativeName>
        <fullName evidence="13">Laminarinase btgC</fullName>
    </alternativeName>
</protein>
<evidence type="ECO:0000256" key="5">
    <source>
        <dbReference type="ARBA" id="ARBA00022475"/>
    </source>
</evidence>
<accession>A0ABR3GCD7</accession>
<proteinExistence type="inferred from homology"/>
<comment type="subcellular location">
    <subcellularLocation>
        <location evidence="2">Cell membrane</location>
        <topology evidence="2">Single-pass type II membrane protein</topology>
    </subcellularLocation>
</comment>
<feature type="signal peptide" evidence="15">
    <location>
        <begin position="1"/>
        <end position="18"/>
    </location>
</feature>
<evidence type="ECO:0000256" key="10">
    <source>
        <dbReference type="ARBA" id="ARBA00023316"/>
    </source>
</evidence>
<keyword evidence="9" id="KW-0119">Carbohydrate metabolism</keyword>
<feature type="chain" id="PRO_5045876972" description="glucan endo-1,3-beta-D-glucosidase" evidence="15">
    <location>
        <begin position="19"/>
        <end position="349"/>
    </location>
</feature>
<keyword evidence="11" id="KW-0624">Polysaccharide degradation</keyword>
<keyword evidence="15" id="KW-0732">Signal</keyword>